<protein>
    <submittedName>
        <fullName evidence="1">Uncharacterized protein</fullName>
    </submittedName>
</protein>
<proteinExistence type="predicted"/>
<dbReference type="EMBL" id="GBXM01049768">
    <property type="protein sequence ID" value="JAH58809.1"/>
    <property type="molecule type" value="Transcribed_RNA"/>
</dbReference>
<reference evidence="1" key="2">
    <citation type="journal article" date="2015" name="Fish Shellfish Immunol.">
        <title>Early steps in the European eel (Anguilla anguilla)-Vibrio vulnificus interaction in the gills: Role of the RtxA13 toxin.</title>
        <authorList>
            <person name="Callol A."/>
            <person name="Pajuelo D."/>
            <person name="Ebbesson L."/>
            <person name="Teles M."/>
            <person name="MacKenzie S."/>
            <person name="Amaro C."/>
        </authorList>
    </citation>
    <scope>NUCLEOTIDE SEQUENCE</scope>
</reference>
<reference evidence="1" key="1">
    <citation type="submission" date="2014-11" db="EMBL/GenBank/DDBJ databases">
        <authorList>
            <person name="Amaro Gonzalez C."/>
        </authorList>
    </citation>
    <scope>NUCLEOTIDE SEQUENCE</scope>
</reference>
<evidence type="ECO:0000313" key="1">
    <source>
        <dbReference type="EMBL" id="JAH58809.1"/>
    </source>
</evidence>
<dbReference type="AlphaFoldDB" id="A0A0E9TYU0"/>
<organism evidence="1">
    <name type="scientific">Anguilla anguilla</name>
    <name type="common">European freshwater eel</name>
    <name type="synonym">Muraena anguilla</name>
    <dbReference type="NCBI Taxonomy" id="7936"/>
    <lineage>
        <taxon>Eukaryota</taxon>
        <taxon>Metazoa</taxon>
        <taxon>Chordata</taxon>
        <taxon>Craniata</taxon>
        <taxon>Vertebrata</taxon>
        <taxon>Euteleostomi</taxon>
        <taxon>Actinopterygii</taxon>
        <taxon>Neopterygii</taxon>
        <taxon>Teleostei</taxon>
        <taxon>Anguilliformes</taxon>
        <taxon>Anguillidae</taxon>
        <taxon>Anguilla</taxon>
    </lineage>
</organism>
<name>A0A0E9TYU0_ANGAN</name>
<accession>A0A0E9TYU0</accession>
<sequence>MIESINVIIKQRTWSPNDQCKILGSIETLLHSKFKN</sequence>